<dbReference type="GO" id="GO:0005524">
    <property type="term" value="F:ATP binding"/>
    <property type="evidence" value="ECO:0007669"/>
    <property type="project" value="UniProtKB-KW"/>
</dbReference>
<evidence type="ECO:0000256" key="5">
    <source>
        <dbReference type="ARBA" id="ARBA00022723"/>
    </source>
</evidence>
<dbReference type="GO" id="GO:0003677">
    <property type="term" value="F:DNA binding"/>
    <property type="evidence" value="ECO:0007669"/>
    <property type="project" value="UniProtKB-KW"/>
</dbReference>
<dbReference type="PROSITE" id="PS50880">
    <property type="entry name" value="TOPRIM"/>
    <property type="match status" value="1"/>
</dbReference>
<dbReference type="SUPFAM" id="SSF56719">
    <property type="entry name" value="Type II DNA topoisomerase"/>
    <property type="match status" value="1"/>
</dbReference>
<protein>
    <recommendedName>
        <fullName evidence="4">DNA topoisomerase (ATP-hydrolyzing)</fullName>
        <ecNumber evidence="4">5.6.2.2</ecNumber>
    </recommendedName>
</protein>
<dbReference type="PRINTS" id="PR01159">
    <property type="entry name" value="DNAGYRASEB"/>
</dbReference>
<dbReference type="InterPro" id="IPR003594">
    <property type="entry name" value="HATPase_dom"/>
</dbReference>
<keyword evidence="10" id="KW-0238">DNA-binding</keyword>
<dbReference type="EC" id="5.6.2.2" evidence="4"/>
<keyword evidence="8" id="KW-0460">Magnesium</keyword>
<dbReference type="InterPro" id="IPR018522">
    <property type="entry name" value="TopoIIA_CS"/>
</dbReference>
<keyword evidence="6" id="KW-0547">Nucleotide-binding</keyword>
<dbReference type="Gene3D" id="3.30.230.10">
    <property type="match status" value="1"/>
</dbReference>
<dbReference type="NCBIfam" id="NF004189">
    <property type="entry name" value="PRK05644.1"/>
    <property type="match status" value="1"/>
</dbReference>
<dbReference type="PROSITE" id="PS00177">
    <property type="entry name" value="TOPOISOMERASE_II"/>
    <property type="match status" value="1"/>
</dbReference>
<dbReference type="CDD" id="cd03366">
    <property type="entry name" value="TOPRIM_TopoIIA_GyrB"/>
    <property type="match status" value="1"/>
</dbReference>
<dbReference type="GO" id="GO:0003918">
    <property type="term" value="F:DNA topoisomerase type II (double strand cut, ATP-hydrolyzing) activity"/>
    <property type="evidence" value="ECO:0007669"/>
    <property type="project" value="UniProtKB-EC"/>
</dbReference>
<evidence type="ECO:0000256" key="10">
    <source>
        <dbReference type="ARBA" id="ARBA00023125"/>
    </source>
</evidence>
<dbReference type="Gene3D" id="3.40.50.670">
    <property type="match status" value="2"/>
</dbReference>
<dbReference type="AlphaFoldDB" id="A0A0F9TL98"/>
<keyword evidence="9" id="KW-0799">Topoisomerase</keyword>
<dbReference type="FunFam" id="3.30.230.10:FF:000005">
    <property type="entry name" value="DNA gyrase subunit B"/>
    <property type="match status" value="1"/>
</dbReference>
<evidence type="ECO:0000259" key="12">
    <source>
        <dbReference type="PROSITE" id="PS50880"/>
    </source>
</evidence>
<dbReference type="PRINTS" id="PR00418">
    <property type="entry name" value="TPI2FAMILY"/>
</dbReference>
<evidence type="ECO:0000256" key="9">
    <source>
        <dbReference type="ARBA" id="ARBA00023029"/>
    </source>
</evidence>
<evidence type="ECO:0000256" key="8">
    <source>
        <dbReference type="ARBA" id="ARBA00022842"/>
    </source>
</evidence>
<keyword evidence="7" id="KW-0067">ATP-binding</keyword>
<evidence type="ECO:0000256" key="6">
    <source>
        <dbReference type="ARBA" id="ARBA00022741"/>
    </source>
</evidence>
<comment type="catalytic activity">
    <reaction evidence="1">
        <text>ATP-dependent breakage, passage and rejoining of double-stranded DNA.</text>
        <dbReference type="EC" id="5.6.2.2"/>
    </reaction>
</comment>
<keyword evidence="11" id="KW-0413">Isomerase</keyword>
<dbReference type="InterPro" id="IPR020568">
    <property type="entry name" value="Ribosomal_Su5_D2-typ_SF"/>
</dbReference>
<dbReference type="SUPFAM" id="SSF55874">
    <property type="entry name" value="ATPase domain of HSP90 chaperone/DNA topoisomerase II/histidine kinase"/>
    <property type="match status" value="1"/>
</dbReference>
<proteinExistence type="inferred from homology"/>
<dbReference type="NCBIfam" id="NF011501">
    <property type="entry name" value="PRK14939.1"/>
    <property type="match status" value="1"/>
</dbReference>
<dbReference type="InterPro" id="IPR000565">
    <property type="entry name" value="Topo_IIA_B"/>
</dbReference>
<dbReference type="CDD" id="cd00822">
    <property type="entry name" value="TopoII_Trans_DNA_gyrase"/>
    <property type="match status" value="1"/>
</dbReference>
<dbReference type="GO" id="GO:0046872">
    <property type="term" value="F:metal ion binding"/>
    <property type="evidence" value="ECO:0007669"/>
    <property type="project" value="UniProtKB-KW"/>
</dbReference>
<dbReference type="Pfam" id="PF02518">
    <property type="entry name" value="HATPase_c"/>
    <property type="match status" value="1"/>
</dbReference>
<reference evidence="13" key="1">
    <citation type="journal article" date="2015" name="Nature">
        <title>Complex archaea that bridge the gap between prokaryotes and eukaryotes.</title>
        <authorList>
            <person name="Spang A."/>
            <person name="Saw J.H."/>
            <person name="Jorgensen S.L."/>
            <person name="Zaremba-Niedzwiedzka K."/>
            <person name="Martijn J."/>
            <person name="Lind A.E."/>
            <person name="van Eijk R."/>
            <person name="Schleper C."/>
            <person name="Guy L."/>
            <person name="Ettema T.J."/>
        </authorList>
    </citation>
    <scope>NUCLEOTIDE SEQUENCE</scope>
</reference>
<comment type="similarity">
    <text evidence="3">Belongs to the type II topoisomerase GyrB family.</text>
</comment>
<feature type="domain" description="Toprim" evidence="12">
    <location>
        <begin position="438"/>
        <end position="553"/>
    </location>
</feature>
<dbReference type="SUPFAM" id="SSF54211">
    <property type="entry name" value="Ribosomal protein S5 domain 2-like"/>
    <property type="match status" value="1"/>
</dbReference>
<dbReference type="InterPro" id="IPR014721">
    <property type="entry name" value="Ribsml_uS5_D2-typ_fold_subgr"/>
</dbReference>
<dbReference type="InterPro" id="IPR006171">
    <property type="entry name" value="TOPRIM_dom"/>
</dbReference>
<dbReference type="InterPro" id="IPR013506">
    <property type="entry name" value="Topo_IIA_bsu_dom2"/>
</dbReference>
<dbReference type="CDD" id="cd16928">
    <property type="entry name" value="HATPase_GyrB-like"/>
    <property type="match status" value="1"/>
</dbReference>
<dbReference type="FunFam" id="3.40.50.670:FF:000001">
    <property type="entry name" value="DNA topoisomerase 2"/>
    <property type="match status" value="1"/>
</dbReference>
<gene>
    <name evidence="13" type="ORF">LCGC14_0333570</name>
</gene>
<keyword evidence="5" id="KW-0479">Metal-binding</keyword>
<evidence type="ECO:0000256" key="4">
    <source>
        <dbReference type="ARBA" id="ARBA00012895"/>
    </source>
</evidence>
<evidence type="ECO:0000256" key="7">
    <source>
        <dbReference type="ARBA" id="ARBA00022840"/>
    </source>
</evidence>
<dbReference type="InterPro" id="IPR002288">
    <property type="entry name" value="DNA_gyrase_B_C"/>
</dbReference>
<accession>A0A0F9TL98</accession>
<dbReference type="PANTHER" id="PTHR45866:SF1">
    <property type="entry name" value="DNA GYRASE SUBUNIT B, MITOCHONDRIAL"/>
    <property type="match status" value="1"/>
</dbReference>
<dbReference type="PANTHER" id="PTHR45866">
    <property type="entry name" value="DNA GYRASE/TOPOISOMERASE SUBUNIT B"/>
    <property type="match status" value="1"/>
</dbReference>
<dbReference type="HAMAP" id="MF_01898">
    <property type="entry name" value="GyrB"/>
    <property type="match status" value="1"/>
</dbReference>
<dbReference type="InterPro" id="IPR036890">
    <property type="entry name" value="HATPase_C_sf"/>
</dbReference>
<dbReference type="SMART" id="SM00387">
    <property type="entry name" value="HATPase_c"/>
    <property type="match status" value="1"/>
</dbReference>
<dbReference type="Pfam" id="PF01751">
    <property type="entry name" value="Toprim"/>
    <property type="match status" value="1"/>
</dbReference>
<dbReference type="FunFam" id="3.30.565.10:FF:000002">
    <property type="entry name" value="DNA gyrase subunit B"/>
    <property type="match status" value="1"/>
</dbReference>
<dbReference type="InterPro" id="IPR013760">
    <property type="entry name" value="Topo_IIA-like_dom_sf"/>
</dbReference>
<dbReference type="InterPro" id="IPR011557">
    <property type="entry name" value="GyrB"/>
</dbReference>
<dbReference type="EMBL" id="LAZR01000237">
    <property type="protein sequence ID" value="KKN80069.1"/>
    <property type="molecule type" value="Genomic_DNA"/>
</dbReference>
<dbReference type="InterPro" id="IPR013759">
    <property type="entry name" value="Topo_IIA_B_C"/>
</dbReference>
<dbReference type="InterPro" id="IPR001241">
    <property type="entry name" value="Topo_IIA"/>
</dbReference>
<evidence type="ECO:0000313" key="13">
    <source>
        <dbReference type="EMBL" id="KKN80069.1"/>
    </source>
</evidence>
<evidence type="ECO:0000256" key="1">
    <source>
        <dbReference type="ARBA" id="ARBA00000185"/>
    </source>
</evidence>
<name>A0A0F9TL98_9ZZZZ</name>
<sequence length="840" mass="92997">MADGTTKSATEKAASSKKSPVQGVYDETVIKVLRGLEAVRKRPGMYIGDTTQRGLHHLAWEIVDNAIDEAMVGRCSSISLVIHPDESVSITDDGVGIPVGPHPTEGISTLELVFCHLHAGGKFDHQAYKVSGGLHGVGASVVNALSEWMEVEVCRDGEVYTMSFARGIKKSELKKIGTRKRSGTKVTFKADPEIFPEPAFRYESLAGRLRELAYLNEGLRIKITDERTDKEDVFQYNKGLLTFVAHLTEGKSPLHRPIVLHKEDETTNLVVDIVLQITDGYAETIFSFANNINTLEGGTHLSGFKSALTRTLNYYARKADLIKKDKASVPSGDDLREGLTAVISVLVPEPQFEGQTKTKLGNSEVESFVTQVVNEQLSAWMEEHPTEAKRIVNKGLQAMQAREAARKARDLTRRKGVLASGSLPGKLADCRSKDVESTEVFLVEGDSAGGPAKQGRNSATQAILPLKGKILNVEKARLDKILNFNEIQTIISALGCGIGADEFDATKVRYGKIIIMTDADVDGSHIRTLLLTFFYRYMKDLILNGRIYIAQPPLFLVTRKKDKQYVLNEAELRNTLTALGLKDTTLEIRDLSGEQAKTIATFSGAKMAELVDLLTELADKVRILERRGLLFEPFMARRKDGKLPTHWVVIEGKNHFCYGQDAYDELLAQNADALVDGEDENGNGNNGSAQPTTRIQKRAELHEVRDIEKLIASLAKRGVDVGEYFLRREETVTGELPPAKYVLISDGQEFPAANVAEIAPGVHQIGRQGMDIKRFKGLGEMNADQLWETTMDPERRVLLQVRIDEAEETERIFSLLMGEDVGLRRNFIETHALEVKNLDV</sequence>
<dbReference type="NCBIfam" id="TIGR01059">
    <property type="entry name" value="gyrB"/>
    <property type="match status" value="1"/>
</dbReference>
<evidence type="ECO:0000256" key="11">
    <source>
        <dbReference type="ARBA" id="ARBA00023235"/>
    </source>
</evidence>
<dbReference type="GO" id="GO:0006265">
    <property type="term" value="P:DNA topological change"/>
    <property type="evidence" value="ECO:0007669"/>
    <property type="project" value="InterPro"/>
</dbReference>
<organism evidence="13">
    <name type="scientific">marine sediment metagenome</name>
    <dbReference type="NCBI Taxonomy" id="412755"/>
    <lineage>
        <taxon>unclassified sequences</taxon>
        <taxon>metagenomes</taxon>
        <taxon>ecological metagenomes</taxon>
    </lineage>
</organism>
<comment type="caution">
    <text evidence="13">The sequence shown here is derived from an EMBL/GenBank/DDBJ whole genome shotgun (WGS) entry which is preliminary data.</text>
</comment>
<dbReference type="Pfam" id="PF00204">
    <property type="entry name" value="DNA_gyraseB"/>
    <property type="match status" value="1"/>
</dbReference>
<comment type="cofactor">
    <cofactor evidence="2">
        <name>Mg(2+)</name>
        <dbReference type="ChEBI" id="CHEBI:18420"/>
    </cofactor>
</comment>
<dbReference type="Pfam" id="PF00986">
    <property type="entry name" value="DNA_gyraseB_C"/>
    <property type="match status" value="1"/>
</dbReference>
<evidence type="ECO:0000256" key="2">
    <source>
        <dbReference type="ARBA" id="ARBA00001946"/>
    </source>
</evidence>
<evidence type="ECO:0000256" key="3">
    <source>
        <dbReference type="ARBA" id="ARBA00010708"/>
    </source>
</evidence>
<dbReference type="GO" id="GO:0005694">
    <property type="term" value="C:chromosome"/>
    <property type="evidence" value="ECO:0007669"/>
    <property type="project" value="InterPro"/>
</dbReference>
<dbReference type="Gene3D" id="3.30.565.10">
    <property type="entry name" value="Histidine kinase-like ATPase, C-terminal domain"/>
    <property type="match status" value="1"/>
</dbReference>
<dbReference type="SMART" id="SM00433">
    <property type="entry name" value="TOP2c"/>
    <property type="match status" value="1"/>
</dbReference>
<dbReference type="InterPro" id="IPR034160">
    <property type="entry name" value="TOPRIM_GyrB"/>
</dbReference>